<dbReference type="RefSeq" id="WP_130153962.1">
    <property type="nucleotide sequence ID" value="NZ_SCFB01000005.1"/>
</dbReference>
<evidence type="ECO:0000256" key="1">
    <source>
        <dbReference type="ARBA" id="ARBA00004429"/>
    </source>
</evidence>
<keyword evidence="10 13" id="KW-0143">Chaperone</keyword>
<keyword evidence="5 13" id="KW-1003">Cell membrane</keyword>
<dbReference type="Gene3D" id="2.70.98.90">
    <property type="match status" value="1"/>
</dbReference>
<evidence type="ECO:0000256" key="10">
    <source>
        <dbReference type="ARBA" id="ARBA00023186"/>
    </source>
</evidence>
<gene>
    <name evidence="13 16" type="primary">yidC</name>
    <name evidence="16" type="ORF">EQU50_04540</name>
</gene>
<dbReference type="NCBIfam" id="TIGR03593">
    <property type="entry name" value="yidC_nterm"/>
    <property type="match status" value="1"/>
</dbReference>
<feature type="transmembrane region" description="Helical" evidence="13">
    <location>
        <begin position="522"/>
        <end position="542"/>
    </location>
</feature>
<keyword evidence="6 13" id="KW-0812">Transmembrane</keyword>
<evidence type="ECO:0000313" key="16">
    <source>
        <dbReference type="EMBL" id="RZI46210.1"/>
    </source>
</evidence>
<feature type="transmembrane region" description="Helical" evidence="13">
    <location>
        <begin position="6"/>
        <end position="25"/>
    </location>
</feature>
<evidence type="ECO:0000256" key="4">
    <source>
        <dbReference type="ARBA" id="ARBA00022448"/>
    </source>
</evidence>
<name>A0A4Q7DIN0_9PROT</name>
<evidence type="ECO:0000259" key="14">
    <source>
        <dbReference type="Pfam" id="PF02096"/>
    </source>
</evidence>
<evidence type="ECO:0000259" key="15">
    <source>
        <dbReference type="Pfam" id="PF14849"/>
    </source>
</evidence>
<dbReference type="NCBIfam" id="NF002353">
    <property type="entry name" value="PRK01318.1-4"/>
    <property type="match status" value="1"/>
</dbReference>
<dbReference type="Pfam" id="PF02096">
    <property type="entry name" value="60KD_IMP"/>
    <property type="match status" value="1"/>
</dbReference>
<reference evidence="16 17" key="1">
    <citation type="submission" date="2018-10" db="EMBL/GenBank/DDBJ databases">
        <title>An updated phylogeny of the Alphaproteobacteria reveals that the parasitic Rickettsiales and Holosporales have independent origins.</title>
        <authorList>
            <person name="Munoz-Gomez S.A."/>
            <person name="Hess S."/>
            <person name="Burger G."/>
            <person name="Lang B.F."/>
            <person name="Susko E."/>
            <person name="Slamovits C.H."/>
            <person name="Roger A.J."/>
        </authorList>
    </citation>
    <scope>NUCLEOTIDE SEQUENCE [LARGE SCALE GENOMIC DNA]</scope>
    <source>
        <strain evidence="16">HOLO01</strain>
    </source>
</reference>
<dbReference type="InterPro" id="IPR028053">
    <property type="entry name" value="Membr_insert_YidC_N"/>
</dbReference>
<evidence type="ECO:0000256" key="8">
    <source>
        <dbReference type="ARBA" id="ARBA00022989"/>
    </source>
</evidence>
<dbReference type="EMBL" id="SCFB01000005">
    <property type="protein sequence ID" value="RZI46210.1"/>
    <property type="molecule type" value="Genomic_DNA"/>
</dbReference>
<dbReference type="AlphaFoldDB" id="A0A4Q7DIN0"/>
<dbReference type="GO" id="GO:0032977">
    <property type="term" value="F:membrane insertase activity"/>
    <property type="evidence" value="ECO:0007669"/>
    <property type="project" value="InterPro"/>
</dbReference>
<evidence type="ECO:0000256" key="6">
    <source>
        <dbReference type="ARBA" id="ARBA00022692"/>
    </source>
</evidence>
<evidence type="ECO:0000256" key="9">
    <source>
        <dbReference type="ARBA" id="ARBA00023136"/>
    </source>
</evidence>
<evidence type="ECO:0000256" key="2">
    <source>
        <dbReference type="ARBA" id="ARBA00010527"/>
    </source>
</evidence>
<feature type="transmembrane region" description="Helical" evidence="13">
    <location>
        <begin position="355"/>
        <end position="378"/>
    </location>
</feature>
<evidence type="ECO:0000256" key="13">
    <source>
        <dbReference type="HAMAP-Rule" id="MF_01810"/>
    </source>
</evidence>
<dbReference type="InterPro" id="IPR047196">
    <property type="entry name" value="YidC_ALB_C"/>
</dbReference>
<dbReference type="CDD" id="cd19961">
    <property type="entry name" value="EcYidC-like_peri"/>
    <property type="match status" value="1"/>
</dbReference>
<evidence type="ECO:0000256" key="11">
    <source>
        <dbReference type="ARBA" id="ARBA00033245"/>
    </source>
</evidence>
<dbReference type="OrthoDB" id="9780552at2"/>
<dbReference type="GO" id="GO:0005886">
    <property type="term" value="C:plasma membrane"/>
    <property type="evidence" value="ECO:0007669"/>
    <property type="project" value="UniProtKB-SubCell"/>
</dbReference>
<protein>
    <recommendedName>
        <fullName evidence="3 13">Membrane protein insertase YidC</fullName>
    </recommendedName>
    <alternativeName>
        <fullName evidence="12 13">Foldase YidC</fullName>
    </alternativeName>
    <alternativeName>
        <fullName evidence="11 13">Membrane integrase YidC</fullName>
    </alternativeName>
    <alternativeName>
        <fullName evidence="13">Membrane protein YidC</fullName>
    </alternativeName>
</protein>
<dbReference type="InterPro" id="IPR038221">
    <property type="entry name" value="YidC_periplasmic_sf"/>
</dbReference>
<feature type="domain" description="Membrane insertase YidC N-terminal" evidence="15">
    <location>
        <begin position="73"/>
        <end position="347"/>
    </location>
</feature>
<comment type="function">
    <text evidence="13">Required for the insertion and/or proper folding and/or complex formation of integral membrane proteins into the membrane. Involved in integration of membrane proteins that insert both dependently and independently of the Sec translocase complex, as well as at least some lipoproteins. Aids folding of multispanning membrane proteins.</text>
</comment>
<dbReference type="PRINTS" id="PR00701">
    <property type="entry name" value="60KDINNERMP"/>
</dbReference>
<dbReference type="NCBIfam" id="TIGR03592">
    <property type="entry name" value="yidC_oxa1_cterm"/>
    <property type="match status" value="1"/>
</dbReference>
<comment type="subcellular location">
    <subcellularLocation>
        <location evidence="1">Cell inner membrane</location>
        <topology evidence="1">Multi-pass membrane protein</topology>
    </subcellularLocation>
    <subcellularLocation>
        <location evidence="13">Cell membrane</location>
        <topology evidence="13">Multi-pass membrane protein</topology>
    </subcellularLocation>
</comment>
<dbReference type="HAMAP" id="MF_01810">
    <property type="entry name" value="YidC_type1"/>
    <property type="match status" value="1"/>
</dbReference>
<keyword evidence="4 13" id="KW-0813">Transport</keyword>
<feature type="transmembrane region" description="Helical" evidence="13">
    <location>
        <begin position="480"/>
        <end position="501"/>
    </location>
</feature>
<dbReference type="Proteomes" id="UP000293550">
    <property type="component" value="Unassembled WGS sequence"/>
</dbReference>
<dbReference type="PRINTS" id="PR01900">
    <property type="entry name" value="YIDCPROTEIN"/>
</dbReference>
<comment type="similarity">
    <text evidence="2 13">Belongs to the OXA1/ALB3/YidC family. Type 1 subfamily.</text>
</comment>
<keyword evidence="7 13" id="KW-0653">Protein transport</keyword>
<dbReference type="Pfam" id="PF14849">
    <property type="entry name" value="YidC_periplas"/>
    <property type="match status" value="1"/>
</dbReference>
<organism evidence="16 17">
    <name type="scientific">Candidatus Finniella inopinata</name>
    <dbReference type="NCBI Taxonomy" id="1696036"/>
    <lineage>
        <taxon>Bacteria</taxon>
        <taxon>Pseudomonadati</taxon>
        <taxon>Pseudomonadota</taxon>
        <taxon>Alphaproteobacteria</taxon>
        <taxon>Holosporales</taxon>
        <taxon>Candidatus Paracaedibacteraceae</taxon>
        <taxon>Candidatus Finniella</taxon>
    </lineage>
</organism>
<dbReference type="GO" id="GO:0051205">
    <property type="term" value="P:protein insertion into membrane"/>
    <property type="evidence" value="ECO:0007669"/>
    <property type="project" value="TreeGrafter"/>
</dbReference>
<dbReference type="GO" id="GO:0015031">
    <property type="term" value="P:protein transport"/>
    <property type="evidence" value="ECO:0007669"/>
    <property type="project" value="UniProtKB-KW"/>
</dbReference>
<comment type="caution">
    <text evidence="16">The sequence shown here is derived from an EMBL/GenBank/DDBJ whole genome shotgun (WGS) entry which is preliminary data.</text>
</comment>
<sequence length="578" mass="65095">MSENRNVVLAIGLSLAILFGFQYFYEGSKPKPVIVVKDPTPQASATASSQATPDVLVPAQILTREQALAQHKRVLIKTPKLTGSINLVGARLDDLGLNLYRESADPKSPAITLLSPEQSKGAYFVEFGWLGTAKFPDAKSIWTVQGQQSELTPTQPLTLTWKNDEGLKFERTISVDENYLFTVTDRVISNAAAGIQLKAFSQTTRVGKPVTSGYYILHEGAIGIINSKLNEVDYDKLIKEKAIQQTTTGGWLGFTDKYWLVALIPNQKTVAHTTFSGQEKDALFQCRIEYDGQTLKPGQTLEQTQYAFAGAKVLSLLDGYEAKLGFNRFDLAVDFGWFYFLTKPLFYVLEFFHQLLGNLGLAILFLTVLVKVLFFPLANKSFKSMARMKILGPKMELIKQRYANDKVRMNQELMDFYRREKVNPVSGCLPMLIQAPIFFCLYKVFFVTIEMRHAPFYGWIHDLSAPDPTSVFNLFGLIPWTPPSMLMIGLWPLLMGATMVLQQRLNPQPADPVQAKMMLLMPVMFTYLFASFPAGLVIYWAWSNLLTIAQQMFITRRAEQQSLVEVIPPKRKAPKSKL</sequence>
<keyword evidence="9 13" id="KW-0472">Membrane</keyword>
<keyword evidence="8 13" id="KW-1133">Transmembrane helix</keyword>
<evidence type="ECO:0000256" key="12">
    <source>
        <dbReference type="ARBA" id="ARBA00033342"/>
    </source>
</evidence>
<dbReference type="CDD" id="cd20070">
    <property type="entry name" value="5TM_YidC_Alb3"/>
    <property type="match status" value="1"/>
</dbReference>
<dbReference type="InterPro" id="IPR001708">
    <property type="entry name" value="YidC/ALB3/OXA1/COX18"/>
</dbReference>
<dbReference type="InterPro" id="IPR019998">
    <property type="entry name" value="Membr_insert_YidC"/>
</dbReference>
<keyword evidence="17" id="KW-1185">Reference proteome</keyword>
<dbReference type="PANTHER" id="PTHR12428">
    <property type="entry name" value="OXA1"/>
    <property type="match status" value="1"/>
</dbReference>
<evidence type="ECO:0000256" key="7">
    <source>
        <dbReference type="ARBA" id="ARBA00022927"/>
    </source>
</evidence>
<feature type="domain" description="Membrane insertase YidC/Oxa/ALB C-terminal" evidence="14">
    <location>
        <begin position="360"/>
        <end position="556"/>
    </location>
</feature>
<dbReference type="PANTHER" id="PTHR12428:SF65">
    <property type="entry name" value="CYTOCHROME C OXIDASE ASSEMBLY PROTEIN COX18, MITOCHONDRIAL"/>
    <property type="match status" value="1"/>
</dbReference>
<evidence type="ECO:0000256" key="5">
    <source>
        <dbReference type="ARBA" id="ARBA00022475"/>
    </source>
</evidence>
<feature type="transmembrane region" description="Helical" evidence="13">
    <location>
        <begin position="428"/>
        <end position="449"/>
    </location>
</feature>
<dbReference type="InterPro" id="IPR028055">
    <property type="entry name" value="YidC/Oxa/ALB_C"/>
</dbReference>
<evidence type="ECO:0000313" key="17">
    <source>
        <dbReference type="Proteomes" id="UP000293550"/>
    </source>
</evidence>
<comment type="subunit">
    <text evidence="13">Interacts with the Sec translocase complex via SecD. Specifically interacts with transmembrane segments of nascent integral membrane proteins during membrane integration.</text>
</comment>
<proteinExistence type="inferred from homology"/>
<accession>A0A4Q7DIN0</accession>
<evidence type="ECO:0000256" key="3">
    <source>
        <dbReference type="ARBA" id="ARBA00015325"/>
    </source>
</evidence>